<name>A0A8E2ASG4_9APHY</name>
<dbReference type="Proteomes" id="UP000250043">
    <property type="component" value="Unassembled WGS sequence"/>
</dbReference>
<proteinExistence type="predicted"/>
<protein>
    <submittedName>
        <fullName evidence="2">Uncharacterized protein</fullName>
    </submittedName>
</protein>
<keyword evidence="1" id="KW-0472">Membrane</keyword>
<evidence type="ECO:0000256" key="1">
    <source>
        <dbReference type="SAM" id="Phobius"/>
    </source>
</evidence>
<keyword evidence="3" id="KW-1185">Reference proteome</keyword>
<reference evidence="2 3" key="1">
    <citation type="submission" date="2016-07" db="EMBL/GenBank/DDBJ databases">
        <title>Draft genome of the white-rot fungus Obba rivulosa 3A-2.</title>
        <authorList>
            <consortium name="DOE Joint Genome Institute"/>
            <person name="Miettinen O."/>
            <person name="Riley R."/>
            <person name="Acob R."/>
            <person name="Barry K."/>
            <person name="Cullen D."/>
            <person name="De Vries R."/>
            <person name="Hainaut M."/>
            <person name="Hatakka A."/>
            <person name="Henrissat B."/>
            <person name="Hilden K."/>
            <person name="Kuo R."/>
            <person name="Labutti K."/>
            <person name="Lipzen A."/>
            <person name="Makela M.R."/>
            <person name="Sandor L."/>
            <person name="Spatafora J.W."/>
            <person name="Grigoriev I.V."/>
            <person name="Hibbett D.S."/>
        </authorList>
    </citation>
    <scope>NUCLEOTIDE SEQUENCE [LARGE SCALE GENOMIC DNA]</scope>
    <source>
        <strain evidence="2 3">3A-2</strain>
    </source>
</reference>
<gene>
    <name evidence="2" type="ORF">OBBRIDRAFT_837460</name>
</gene>
<dbReference type="EMBL" id="KV722489">
    <property type="protein sequence ID" value="OCH87317.1"/>
    <property type="molecule type" value="Genomic_DNA"/>
</dbReference>
<evidence type="ECO:0000313" key="2">
    <source>
        <dbReference type="EMBL" id="OCH87317.1"/>
    </source>
</evidence>
<feature type="transmembrane region" description="Helical" evidence="1">
    <location>
        <begin position="73"/>
        <end position="96"/>
    </location>
</feature>
<sequence length="205" mass="22694">MSKALVSLWNLMFRVAATVLSRLNPLFLAVYRDLLLLYIFPGVYATKIATWTRMSDVNRDFDGRREWRSYRKGLNAVSALALSFLTFSMAALQTTLGTASLAAINLRPGTYWGDHALIMAVPAAWLGWTVVSLVAYLVTFILAVRQVSDGVEKHVSLLDTIPAVAFLAVVLVLGSLHFFVSHIQLRRLRAPVVDAEIPLVPVLPI</sequence>
<feature type="transmembrane region" description="Helical" evidence="1">
    <location>
        <begin position="33"/>
        <end position="52"/>
    </location>
</feature>
<organism evidence="2 3">
    <name type="scientific">Obba rivulosa</name>
    <dbReference type="NCBI Taxonomy" id="1052685"/>
    <lineage>
        <taxon>Eukaryota</taxon>
        <taxon>Fungi</taxon>
        <taxon>Dikarya</taxon>
        <taxon>Basidiomycota</taxon>
        <taxon>Agaricomycotina</taxon>
        <taxon>Agaricomycetes</taxon>
        <taxon>Polyporales</taxon>
        <taxon>Gelatoporiaceae</taxon>
        <taxon>Obba</taxon>
    </lineage>
</organism>
<keyword evidence="1" id="KW-1133">Transmembrane helix</keyword>
<accession>A0A8E2ASG4</accession>
<feature type="transmembrane region" description="Helical" evidence="1">
    <location>
        <begin position="116"/>
        <end position="144"/>
    </location>
</feature>
<keyword evidence="1" id="KW-0812">Transmembrane</keyword>
<feature type="transmembrane region" description="Helical" evidence="1">
    <location>
        <begin position="156"/>
        <end position="180"/>
    </location>
</feature>
<dbReference type="AlphaFoldDB" id="A0A8E2ASG4"/>
<evidence type="ECO:0000313" key="3">
    <source>
        <dbReference type="Proteomes" id="UP000250043"/>
    </source>
</evidence>